<dbReference type="Proteomes" id="UP000231070">
    <property type="component" value="Unassembled WGS sequence"/>
</dbReference>
<dbReference type="PANTHER" id="PTHR43685">
    <property type="entry name" value="GLYCOSYLTRANSFERASE"/>
    <property type="match status" value="1"/>
</dbReference>
<dbReference type="InterPro" id="IPR001173">
    <property type="entry name" value="Glyco_trans_2-like"/>
</dbReference>
<protein>
    <recommendedName>
        <fullName evidence="2">Glycosyltransferase 2-like domain-containing protein</fullName>
    </recommendedName>
</protein>
<gene>
    <name evidence="3" type="ORF">CJ014_25665</name>
</gene>
<evidence type="ECO:0000256" key="1">
    <source>
        <dbReference type="SAM" id="MobiDB-lite"/>
    </source>
</evidence>
<dbReference type="Gene3D" id="3.90.550.10">
    <property type="entry name" value="Spore Coat Polysaccharide Biosynthesis Protein SpsA, Chain A"/>
    <property type="match status" value="1"/>
</dbReference>
<dbReference type="AlphaFoldDB" id="A0A2G9WNU5"/>
<feature type="domain" description="Glycosyltransferase 2-like" evidence="2">
    <location>
        <begin position="428"/>
        <end position="563"/>
    </location>
</feature>
<dbReference type="Pfam" id="PF00535">
    <property type="entry name" value="Glycos_transf_2"/>
    <property type="match status" value="1"/>
</dbReference>
<feature type="region of interest" description="Disordered" evidence="1">
    <location>
        <begin position="1"/>
        <end position="20"/>
    </location>
</feature>
<organism evidence="3 4">
    <name type="scientific">Pleomorphomonas carboxyditropha</name>
    <dbReference type="NCBI Taxonomy" id="2023338"/>
    <lineage>
        <taxon>Bacteria</taxon>
        <taxon>Pseudomonadati</taxon>
        <taxon>Pseudomonadota</taxon>
        <taxon>Alphaproteobacteria</taxon>
        <taxon>Hyphomicrobiales</taxon>
        <taxon>Pleomorphomonadaceae</taxon>
        <taxon>Pleomorphomonas</taxon>
    </lineage>
</organism>
<sequence>MLRTGRRSDSVKSDVRSPTNPSLDVLGRDVLGPLVAAYLSRLLSTCLYFDKSRNAKILFAARAGVRIRHALGVYAERMGFSLPAGWDHFWVSRLMVAKGVYDTSPDETVSVFRSEYEHTPWALAQECLIGKKDVTAAQSADQFYVDRNKDSIDQLLAAKDPRTAALRHHLIEQSRLFRAETTRLLGGREAALIVDTGWAATTQRMLMAGWPEVEWWGAYFGLSASGLASRKHWNRAIPLIFQADDVDATRPETAIIEHRHVIESLFEPVAPSIECYEGTSSGEVSIPGARENLASLERDEDPMFMGVLEHLRSAPTDPLEVEAAAARATRELADILLTPSRAWAYCFRSLERSADFGRRFTVPVILDEGHAASASDRIARSLWKAGQIAVEYERGMAASIQRKRFGLPFGSRPERHPAVPQPRPLVTVVTRTMDRPMFLRRALLSVHRQTWRTYRHVIVCDGGDIATIRETVAQANVDHSRIMLVDAVENRGMESASNIGIRAAPSDYVVIHDDDDTWTSEFLERSVGFLESARGAKYGGVTTRSTYVSERVTPEGIRIEGQRSYNPGLVNVAISEMSISNMFPPISFVFRRSVYDAIGGFDERFPVLGDWDFNLRFLQIADIGVLPEELAFYHFRDVGETGFFGNSVIDGVDKHIEYSSVLRNAFVRGDSSRTNFGSLVGAGAQIEAMRNRILHKL</sequence>
<keyword evidence="4" id="KW-1185">Reference proteome</keyword>
<proteinExistence type="predicted"/>
<evidence type="ECO:0000313" key="4">
    <source>
        <dbReference type="Proteomes" id="UP000231070"/>
    </source>
</evidence>
<evidence type="ECO:0000313" key="3">
    <source>
        <dbReference type="EMBL" id="PIO96377.1"/>
    </source>
</evidence>
<accession>A0A2G9WNU5</accession>
<dbReference type="SUPFAM" id="SSF53448">
    <property type="entry name" value="Nucleotide-diphospho-sugar transferases"/>
    <property type="match status" value="1"/>
</dbReference>
<evidence type="ECO:0000259" key="2">
    <source>
        <dbReference type="Pfam" id="PF00535"/>
    </source>
</evidence>
<dbReference type="InterPro" id="IPR050834">
    <property type="entry name" value="Glycosyltransf_2"/>
</dbReference>
<dbReference type="PANTHER" id="PTHR43685:SF11">
    <property type="entry name" value="GLYCOSYLTRANSFERASE TAGX-RELATED"/>
    <property type="match status" value="1"/>
</dbReference>
<name>A0A2G9WNU5_9HYPH</name>
<reference evidence="3 4" key="1">
    <citation type="submission" date="2017-08" db="EMBL/GenBank/DDBJ databases">
        <title>Pleomorphomonas carboxidotrophicus sp. nov., a new mesophilic hydrogenogenic carboxidotroph.</title>
        <authorList>
            <person name="Esquivel-Elizondo S."/>
            <person name="Krajmalnik-Brown R."/>
            <person name="Maldonado J."/>
        </authorList>
    </citation>
    <scope>NUCLEOTIDE SEQUENCE [LARGE SCALE GENOMIC DNA]</scope>
    <source>
        <strain evidence="3 4">SVCO-16</strain>
    </source>
</reference>
<feature type="compositionally biased region" description="Basic and acidic residues" evidence="1">
    <location>
        <begin position="1"/>
        <end position="15"/>
    </location>
</feature>
<comment type="caution">
    <text evidence="3">The sequence shown here is derived from an EMBL/GenBank/DDBJ whole genome shotgun (WGS) entry which is preliminary data.</text>
</comment>
<dbReference type="InterPro" id="IPR029044">
    <property type="entry name" value="Nucleotide-diphossugar_trans"/>
</dbReference>
<dbReference type="EMBL" id="NQVN01000036">
    <property type="protein sequence ID" value="PIO96377.1"/>
    <property type="molecule type" value="Genomic_DNA"/>
</dbReference>